<keyword evidence="5" id="KW-0143">Chaperone</keyword>
<dbReference type="Proteomes" id="UP000572680">
    <property type="component" value="Unassembled WGS sequence"/>
</dbReference>
<dbReference type="Gene3D" id="3.90.640.10">
    <property type="entry name" value="Actin, Chain A, domain 4"/>
    <property type="match status" value="1"/>
</dbReference>
<organism evidence="7 8">
    <name type="scientific">Actinomadura namibiensis</name>
    <dbReference type="NCBI Taxonomy" id="182080"/>
    <lineage>
        <taxon>Bacteria</taxon>
        <taxon>Bacillati</taxon>
        <taxon>Actinomycetota</taxon>
        <taxon>Actinomycetes</taxon>
        <taxon>Streptosporangiales</taxon>
        <taxon>Thermomonosporaceae</taxon>
        <taxon>Actinomadura</taxon>
    </lineage>
</organism>
<evidence type="ECO:0000256" key="5">
    <source>
        <dbReference type="ARBA" id="ARBA00023186"/>
    </source>
</evidence>
<protein>
    <submittedName>
        <fullName evidence="7">Molecular chaperone DnaK</fullName>
    </submittedName>
</protein>
<reference evidence="7 8" key="1">
    <citation type="submission" date="2020-08" db="EMBL/GenBank/DDBJ databases">
        <title>Genomic Encyclopedia of Type Strains, Phase IV (KMG-IV): sequencing the most valuable type-strain genomes for metagenomic binning, comparative biology and taxonomic classification.</title>
        <authorList>
            <person name="Goeker M."/>
        </authorList>
    </citation>
    <scope>NUCLEOTIDE SEQUENCE [LARGE SCALE GENOMIC DNA]</scope>
    <source>
        <strain evidence="7 8">DSM 44197</strain>
    </source>
</reference>
<dbReference type="GO" id="GO:0005524">
    <property type="term" value="F:ATP binding"/>
    <property type="evidence" value="ECO:0007669"/>
    <property type="project" value="UniProtKB-KW"/>
</dbReference>
<accession>A0A7W3LWW1</accession>
<dbReference type="SUPFAM" id="SSF53067">
    <property type="entry name" value="Actin-like ATPase domain"/>
    <property type="match status" value="2"/>
</dbReference>
<comment type="similarity">
    <text evidence="1">Belongs to the heat shock protein 70 family.</text>
</comment>
<gene>
    <name evidence="7" type="ORF">HNR61_007424</name>
</gene>
<dbReference type="PROSITE" id="PS01036">
    <property type="entry name" value="HSP70_3"/>
    <property type="match status" value="1"/>
</dbReference>
<proteinExistence type="inferred from homology"/>
<dbReference type="PROSITE" id="PS00329">
    <property type="entry name" value="HSP70_2"/>
    <property type="match status" value="1"/>
</dbReference>
<dbReference type="Gene3D" id="3.30.420.40">
    <property type="match status" value="2"/>
</dbReference>
<evidence type="ECO:0000313" key="8">
    <source>
        <dbReference type="Proteomes" id="UP000572680"/>
    </source>
</evidence>
<dbReference type="InterPro" id="IPR013126">
    <property type="entry name" value="Hsp_70_fam"/>
</dbReference>
<keyword evidence="8" id="KW-1185">Reference proteome</keyword>
<dbReference type="PANTHER" id="PTHR19375">
    <property type="entry name" value="HEAT SHOCK PROTEIN 70KDA"/>
    <property type="match status" value="1"/>
</dbReference>
<dbReference type="PROSITE" id="PS00297">
    <property type="entry name" value="HSP70_1"/>
    <property type="match status" value="1"/>
</dbReference>
<comment type="caution">
    <text evidence="7">The sequence shown here is derived from an EMBL/GenBank/DDBJ whole genome shotgun (WGS) entry which is preliminary data.</text>
</comment>
<dbReference type="PRINTS" id="PR00301">
    <property type="entry name" value="HEATSHOCK70"/>
</dbReference>
<evidence type="ECO:0000313" key="7">
    <source>
        <dbReference type="EMBL" id="MBA8955742.1"/>
    </source>
</evidence>
<dbReference type="EMBL" id="JACJIA010000013">
    <property type="protein sequence ID" value="MBA8955742.1"/>
    <property type="molecule type" value="Genomic_DNA"/>
</dbReference>
<dbReference type="AlphaFoldDB" id="A0A7W3LWW1"/>
<dbReference type="GO" id="GO:0140662">
    <property type="term" value="F:ATP-dependent protein folding chaperone"/>
    <property type="evidence" value="ECO:0007669"/>
    <property type="project" value="InterPro"/>
</dbReference>
<dbReference type="CDD" id="cd24029">
    <property type="entry name" value="ASKHA_NBD_HSP70_DnaK_HscA_HscC"/>
    <property type="match status" value="1"/>
</dbReference>
<dbReference type="InterPro" id="IPR043129">
    <property type="entry name" value="ATPase_NBD"/>
</dbReference>
<dbReference type="Pfam" id="PF00012">
    <property type="entry name" value="HSP70"/>
    <property type="match status" value="2"/>
</dbReference>
<feature type="compositionally biased region" description="Basic and acidic residues" evidence="6">
    <location>
        <begin position="855"/>
        <end position="869"/>
    </location>
</feature>
<sequence length="869" mass="93930">MTQTVSKAVGIDLGTTNSAVAVMDPTDTEIVIHRDRVSKSPTTPSCVWRDPVGGDLVVGRKAVLRVGNPPEPVRSVKRLMGGTATVDLSGRRMRPEEVSAAILAEMRRQIEEDVAGLATADTTWVVDRAMVTVPAYFDQPQIDATRRAAELAGLEVLDLLHEPTAAACYFCWQTKTRDGTFLVYDLGGGTFDVSVVRASAGVYEVLGISGNNRLGGDDIDTALARRLQEMLAHEGYALDLDPAGDPEDRLRFSQLKLLAEGVKKGLSQSSEYMLRDAGRLRDKLGNPVIIEAMFERTDLDEVARPLIDRTIPYCHEALDRARAKAGVSLADIDQVILAGGSTHMPLVRETVAERLCAGARCDEPLYDKVDTIVALGAAIRAAVVGGVQVYDGDRRVRVSFRGAAATGATRTHIGGTVESLGGADLAGGRVLLNTPDGDQDEADIKASGAFAFTRVPLEPGAESHFSFEILDADDEHVATVGRPIRHSDDAERRLPGPANTAISTKAVLLEVERGGRAYRRELVPAMQELPTVAEFTFQHPGDTELVLFPLYQQSKQIQVIKVPVPGATPRGTPVRFSLSMDRHSFITVRGAIGETGFQAAVELPPERPVPTDAEIAELDRGLEEAAAFLPPGDRATFDIKRRMARKALAEALAIGDRDQAVHEFEQLEELLGQAGTPAEALEPPRGEFDQMVADCVELNTWLDRNSAQLDRPYDAREMARAIEAQRAQGEAAHRASDQRAWGEVIRQLQSYLDHMATVYRRAQPQSEGGDVQRAAASIGIGLREAAEVKRLASGAGRSDLYAEAAQIEGRFHDLGTRIEQDPRGVADSAAGLHHRLAQLKNLLTGRSTGPAGGGKRVEDTPGADEWRGR</sequence>
<keyword evidence="3" id="KW-0067">ATP-binding</keyword>
<keyword evidence="4" id="KW-0346">Stress response</keyword>
<dbReference type="RefSeq" id="WP_182847722.1">
    <property type="nucleotide sequence ID" value="NZ_BAAALP010000025.1"/>
</dbReference>
<evidence type="ECO:0000256" key="2">
    <source>
        <dbReference type="ARBA" id="ARBA00022741"/>
    </source>
</evidence>
<evidence type="ECO:0000256" key="3">
    <source>
        <dbReference type="ARBA" id="ARBA00022840"/>
    </source>
</evidence>
<evidence type="ECO:0000256" key="1">
    <source>
        <dbReference type="ARBA" id="ARBA00007381"/>
    </source>
</evidence>
<keyword evidence="2" id="KW-0547">Nucleotide-binding</keyword>
<evidence type="ECO:0000256" key="6">
    <source>
        <dbReference type="SAM" id="MobiDB-lite"/>
    </source>
</evidence>
<feature type="region of interest" description="Disordered" evidence="6">
    <location>
        <begin position="843"/>
        <end position="869"/>
    </location>
</feature>
<dbReference type="InterPro" id="IPR018181">
    <property type="entry name" value="Heat_shock_70_CS"/>
</dbReference>
<name>A0A7W3LWW1_ACTNM</name>
<evidence type="ECO:0000256" key="4">
    <source>
        <dbReference type="ARBA" id="ARBA00023016"/>
    </source>
</evidence>